<gene>
    <name evidence="2" type="ORF">TthHB5018_09250</name>
</gene>
<protein>
    <recommendedName>
        <fullName evidence="1">PIN domain-containing protein</fullName>
    </recommendedName>
</protein>
<feature type="domain" description="PIN" evidence="1">
    <location>
        <begin position="4"/>
        <end position="109"/>
    </location>
</feature>
<dbReference type="EMBL" id="AP024270">
    <property type="protein sequence ID" value="BCP65991.1"/>
    <property type="molecule type" value="Genomic_DNA"/>
</dbReference>
<dbReference type="Pfam" id="PF13470">
    <property type="entry name" value="PIN_3"/>
    <property type="match status" value="1"/>
</dbReference>
<dbReference type="InterPro" id="IPR029060">
    <property type="entry name" value="PIN-like_dom_sf"/>
</dbReference>
<dbReference type="SUPFAM" id="SSF88723">
    <property type="entry name" value="PIN domain-like"/>
    <property type="match status" value="1"/>
</dbReference>
<name>A0A7R7YJ07_THETH</name>
<proteinExistence type="predicted"/>
<dbReference type="InterPro" id="IPR002850">
    <property type="entry name" value="PIN_toxin-like"/>
</dbReference>
<dbReference type="PANTHER" id="PTHR34610:SF4">
    <property type="entry name" value="SLL8027 PROTEIN"/>
    <property type="match status" value="1"/>
</dbReference>
<sequence length="142" mass="15485">MPPRVFLDANILFSAALGGEVWDAIWAVAEKGRVLLLTSPYCLLEAQENLWCKRPSALTALEERLALVEVVEEAKPEPWMEGLLPPKDLPVFAAAVAAGARVLLTGDTRHFGPLMDRPDLPLRVLTPAAFIRTFRPGSLGEG</sequence>
<evidence type="ECO:0000313" key="2">
    <source>
        <dbReference type="EMBL" id="BCP65991.1"/>
    </source>
</evidence>
<dbReference type="Proteomes" id="UP000596099">
    <property type="component" value="Chromosome"/>
</dbReference>
<accession>A0A7R7YJ07</accession>
<dbReference type="PANTHER" id="PTHR34610">
    <property type="entry name" value="SSL7007 PROTEIN"/>
    <property type="match status" value="1"/>
</dbReference>
<evidence type="ECO:0000259" key="1">
    <source>
        <dbReference type="Pfam" id="PF13470"/>
    </source>
</evidence>
<evidence type="ECO:0000313" key="3">
    <source>
        <dbReference type="Proteomes" id="UP000596099"/>
    </source>
</evidence>
<dbReference type="AlphaFoldDB" id="A0A7R7YJ07"/>
<dbReference type="InterPro" id="IPR002716">
    <property type="entry name" value="PIN_dom"/>
</dbReference>
<reference evidence="3" key="1">
    <citation type="submission" date="2021-01" db="EMBL/GenBank/DDBJ databases">
        <title>Complete Genome Sequence of Thermus thermophilus Strain HB5018, Isolated from Mine Onsen Hot Spring.</title>
        <authorList>
            <person name="Miyazaki K."/>
            <person name="Moriya T."/>
            <person name="Nemoto N."/>
            <person name="Oshima T."/>
            <person name="Yura K."/>
            <person name="Bessho Y."/>
        </authorList>
    </citation>
    <scope>NUCLEOTIDE SEQUENCE [LARGE SCALE GENOMIC DNA]</scope>
    <source>
        <strain evidence="3">HB5018</strain>
    </source>
</reference>
<organism evidence="2 3">
    <name type="scientific">Thermus thermophilus</name>
    <dbReference type="NCBI Taxonomy" id="274"/>
    <lineage>
        <taxon>Bacteria</taxon>
        <taxon>Thermotogati</taxon>
        <taxon>Deinococcota</taxon>
        <taxon>Deinococci</taxon>
        <taxon>Thermales</taxon>
        <taxon>Thermaceae</taxon>
        <taxon>Thermus</taxon>
    </lineage>
</organism>
<dbReference type="RefSeq" id="WP_038069872.1">
    <property type="nucleotide sequence ID" value="NZ_AP024270.1"/>
</dbReference>